<proteinExistence type="predicted"/>
<protein>
    <submittedName>
        <fullName evidence="1">Uncharacterized protein</fullName>
    </submittedName>
</protein>
<reference evidence="1 2" key="1">
    <citation type="journal article" date="2015" name="Nat. Commun.">
        <title>Production of butyrate from lysine and the Amadori product fructoselysine by a human gut commensal.</title>
        <authorList>
            <person name="Bui T.P."/>
            <person name="Ritari J."/>
            <person name="Boeren S."/>
            <person name="de Waard P."/>
            <person name="Plugge C.M."/>
            <person name="de Vos W.M."/>
        </authorList>
    </citation>
    <scope>NUCLEOTIDE SEQUENCE [LARGE SCALE GENOMIC DNA]</scope>
    <source>
        <strain evidence="1 2">AF211</strain>
    </source>
</reference>
<dbReference type="KEGG" id="ibu:IB211_02016c"/>
<keyword evidence="2" id="KW-1185">Reference proteome</keyword>
<gene>
    <name evidence="1" type="ORF">IB211_02016c</name>
</gene>
<evidence type="ECO:0000313" key="2">
    <source>
        <dbReference type="Proteomes" id="UP000064844"/>
    </source>
</evidence>
<sequence>MERDDYTSLTDIANVKGNQRKSERRYIAGIKVFPMPKRSYSKKVSLIRRIGLS</sequence>
<dbReference type="EMBL" id="CP011307">
    <property type="protein sequence ID" value="ALP94407.1"/>
    <property type="molecule type" value="Genomic_DNA"/>
</dbReference>
<dbReference type="AlphaFoldDB" id="A0A0S2W5H8"/>
<reference evidence="2" key="2">
    <citation type="submission" date="2015-04" db="EMBL/GenBank/DDBJ databases">
        <title>A butyrogenic pathway from the amino acid lysine in a human gut commensal.</title>
        <authorList>
            <person name="de Vos W.M."/>
            <person name="Bui N.T.P."/>
            <person name="Plugge C.M."/>
            <person name="Ritari J."/>
        </authorList>
    </citation>
    <scope>NUCLEOTIDE SEQUENCE [LARGE SCALE GENOMIC DNA]</scope>
    <source>
        <strain evidence="2">AF211</strain>
    </source>
</reference>
<accession>A0A0S2W5H8</accession>
<dbReference type="Proteomes" id="UP000064844">
    <property type="component" value="Chromosome"/>
</dbReference>
<evidence type="ECO:0000313" key="1">
    <source>
        <dbReference type="EMBL" id="ALP94407.1"/>
    </source>
</evidence>
<organism evidence="1 2">
    <name type="scientific">Intestinimonas butyriciproducens</name>
    <dbReference type="NCBI Taxonomy" id="1297617"/>
    <lineage>
        <taxon>Bacteria</taxon>
        <taxon>Bacillati</taxon>
        <taxon>Bacillota</taxon>
        <taxon>Clostridia</taxon>
        <taxon>Eubacteriales</taxon>
        <taxon>Intestinimonas</taxon>
    </lineage>
</organism>
<name>A0A0S2W5H8_9FIRM</name>